<protein>
    <submittedName>
        <fullName evidence="2">Uncharacterized protein</fullName>
    </submittedName>
</protein>
<dbReference type="AlphaFoldDB" id="A0A2J6TBJ3"/>
<evidence type="ECO:0000256" key="1">
    <source>
        <dbReference type="SAM" id="Phobius"/>
    </source>
</evidence>
<keyword evidence="1" id="KW-0812">Transmembrane</keyword>
<dbReference type="Proteomes" id="UP000235371">
    <property type="component" value="Unassembled WGS sequence"/>
</dbReference>
<evidence type="ECO:0000313" key="3">
    <source>
        <dbReference type="Proteomes" id="UP000235371"/>
    </source>
</evidence>
<sequence>MANIQSAVYIGVWANWSIGPVLGKTLTIPQSQGYLLVAFLGLFVKFAGDQLWQILRFVLHQQRSSGEPQDGLYYQIQAILRNSPMGIGISWKFAQLIRAWSPKSHQTLRRTLPYVAYGLFHVAAIGAAGLFSSRVVSMNDAALVRSPFCGWMAEPVGDYNLLLNQFDRTQFETYVSLLSSYHRSIKSSAEYARICYDNTSTANAMCQQYSSSRLEPKINFTATCPFTEELCLDDAVHIDTGYIDSHEDLGINGQPGDRIQFRKEMTCAPIDMEGRLSTNWTAIPGLLPNDTIREYYLGSNRHLSNGSLLPSNVTIALSNYSLIFQSNAYDLWSDVDFAGNDSTGDFLSTFWIIPELRRPHTDYTALELVSEVEYLQKTEDLWYSATTQENLLWQTDHPVSVLVCAEQYSYCNISHCTDNSGFYEIMPTAERSGLVAMNNAQWATFELVWKAAQLSNVYCITAFLGNEILLAQDLLMGGNFFDSPGLPSDQWKQEIKNMHATTMAILQQRVVEYASPPNWVLGPGQRTTDFLIKPNTTLSQNLCRNIKIRASNVAAFSVIGIISILAAGAVLTLVNFFLTDIVCWFYKRKAGDVLGICEREWRDAELLQMQRRMFEGQGIVTWEGHNDDVPVTRESGQRF</sequence>
<keyword evidence="3" id="KW-1185">Reference proteome</keyword>
<reference evidence="2 3" key="1">
    <citation type="submission" date="2016-04" db="EMBL/GenBank/DDBJ databases">
        <title>A degradative enzymes factory behind the ericoid mycorrhizal symbiosis.</title>
        <authorList>
            <consortium name="DOE Joint Genome Institute"/>
            <person name="Martino E."/>
            <person name="Morin E."/>
            <person name="Grelet G."/>
            <person name="Kuo A."/>
            <person name="Kohler A."/>
            <person name="Daghino S."/>
            <person name="Barry K."/>
            <person name="Choi C."/>
            <person name="Cichocki N."/>
            <person name="Clum A."/>
            <person name="Copeland A."/>
            <person name="Hainaut M."/>
            <person name="Haridas S."/>
            <person name="Labutti K."/>
            <person name="Lindquist E."/>
            <person name="Lipzen A."/>
            <person name="Khouja H.-R."/>
            <person name="Murat C."/>
            <person name="Ohm R."/>
            <person name="Olson A."/>
            <person name="Spatafora J."/>
            <person name="Veneault-Fourrey C."/>
            <person name="Henrissat B."/>
            <person name="Grigoriev I."/>
            <person name="Martin F."/>
            <person name="Perotto S."/>
        </authorList>
    </citation>
    <scope>NUCLEOTIDE SEQUENCE [LARGE SCALE GENOMIC DNA]</scope>
    <source>
        <strain evidence="2 3">E</strain>
    </source>
</reference>
<dbReference type="GeneID" id="36591121"/>
<organism evidence="2 3">
    <name type="scientific">Hyaloscypha bicolor E</name>
    <dbReference type="NCBI Taxonomy" id="1095630"/>
    <lineage>
        <taxon>Eukaryota</taxon>
        <taxon>Fungi</taxon>
        <taxon>Dikarya</taxon>
        <taxon>Ascomycota</taxon>
        <taxon>Pezizomycotina</taxon>
        <taxon>Leotiomycetes</taxon>
        <taxon>Helotiales</taxon>
        <taxon>Hyaloscyphaceae</taxon>
        <taxon>Hyaloscypha</taxon>
        <taxon>Hyaloscypha bicolor</taxon>
    </lineage>
</organism>
<proteinExistence type="predicted"/>
<evidence type="ECO:0000313" key="2">
    <source>
        <dbReference type="EMBL" id="PMD60400.1"/>
    </source>
</evidence>
<feature type="transmembrane region" description="Helical" evidence="1">
    <location>
        <begin position="111"/>
        <end position="131"/>
    </location>
</feature>
<keyword evidence="1" id="KW-0472">Membrane</keyword>
<keyword evidence="1" id="KW-1133">Transmembrane helix</keyword>
<dbReference type="InParanoid" id="A0A2J6TBJ3"/>
<accession>A0A2J6TBJ3</accession>
<feature type="transmembrane region" description="Helical" evidence="1">
    <location>
        <begin position="553"/>
        <end position="578"/>
    </location>
</feature>
<gene>
    <name evidence="2" type="ORF">K444DRAFT_629361</name>
</gene>
<dbReference type="RefSeq" id="XP_024737304.1">
    <property type="nucleotide sequence ID" value="XM_024883044.1"/>
</dbReference>
<dbReference type="EMBL" id="KZ613790">
    <property type="protein sequence ID" value="PMD60400.1"/>
    <property type="molecule type" value="Genomic_DNA"/>
</dbReference>
<dbReference type="OrthoDB" id="3557131at2759"/>
<name>A0A2J6TBJ3_9HELO</name>